<dbReference type="Proteomes" id="UP000492821">
    <property type="component" value="Unassembled WGS sequence"/>
</dbReference>
<protein>
    <submittedName>
        <fullName evidence="2">N-acetyltransferase domain-containing protein</fullName>
    </submittedName>
</protein>
<dbReference type="InterPro" id="IPR016181">
    <property type="entry name" value="Acyl_CoA_acyltransferase"/>
</dbReference>
<reference evidence="2" key="2">
    <citation type="submission" date="2020-10" db="UniProtKB">
        <authorList>
            <consortium name="WormBaseParasite"/>
        </authorList>
    </citation>
    <scope>IDENTIFICATION</scope>
</reference>
<dbReference type="SUPFAM" id="SSF55729">
    <property type="entry name" value="Acyl-CoA N-acyltransferases (Nat)"/>
    <property type="match status" value="1"/>
</dbReference>
<dbReference type="AlphaFoldDB" id="A0A7E4VMH1"/>
<accession>A0A7E4VMH1</accession>
<evidence type="ECO:0000313" key="1">
    <source>
        <dbReference type="Proteomes" id="UP000492821"/>
    </source>
</evidence>
<dbReference type="Gene3D" id="3.40.630.30">
    <property type="match status" value="1"/>
</dbReference>
<name>A0A7E4VMH1_PANRE</name>
<reference evidence="1" key="1">
    <citation type="journal article" date="2013" name="Genetics">
        <title>The draft genome and transcriptome of Panagrellus redivivus are shaped by the harsh demands of a free-living lifestyle.</title>
        <authorList>
            <person name="Srinivasan J."/>
            <person name="Dillman A.R."/>
            <person name="Macchietto M.G."/>
            <person name="Heikkinen L."/>
            <person name="Lakso M."/>
            <person name="Fracchia K.M."/>
            <person name="Antoshechkin I."/>
            <person name="Mortazavi A."/>
            <person name="Wong G."/>
            <person name="Sternberg P.W."/>
        </authorList>
    </citation>
    <scope>NUCLEOTIDE SEQUENCE [LARGE SCALE GENOMIC DNA]</scope>
    <source>
        <strain evidence="1">MT8872</strain>
    </source>
</reference>
<keyword evidence="1" id="KW-1185">Reference proteome</keyword>
<sequence>MFRNALSSLKTASRLTHRKSKSYPTVPKDENGYYYDTNPLSRAILRPKWVSPTSGRVIDFVQGELRDANLLTEFWLKGFRDTSNVVRHLGLTYPDMHDLLAPWVHEMLETGDIICGFDGTRLAGLQLMRYHHENEFEELFAGELPGHPNPKFNVKEDYAKDIAAYDLPHNSARLACFLDDLVQQTGKFLPAETESYAVFEATYVHKDYQKDRMGTALVDIAVEACLRRKMYHSVGYCVATGTRRIGMANGWSSMFEAYYKDYKENGKPVFYDLNDGAEGSLQVYKKLG</sequence>
<proteinExistence type="predicted"/>
<organism evidence="1 2">
    <name type="scientific">Panagrellus redivivus</name>
    <name type="common">Microworm</name>
    <dbReference type="NCBI Taxonomy" id="6233"/>
    <lineage>
        <taxon>Eukaryota</taxon>
        <taxon>Metazoa</taxon>
        <taxon>Ecdysozoa</taxon>
        <taxon>Nematoda</taxon>
        <taxon>Chromadorea</taxon>
        <taxon>Rhabditida</taxon>
        <taxon>Tylenchina</taxon>
        <taxon>Panagrolaimomorpha</taxon>
        <taxon>Panagrolaimoidea</taxon>
        <taxon>Panagrolaimidae</taxon>
        <taxon>Panagrellus</taxon>
    </lineage>
</organism>
<dbReference type="WBParaSite" id="Pan_g22345.t1">
    <property type="protein sequence ID" value="Pan_g22345.t1"/>
    <property type="gene ID" value="Pan_g22345"/>
</dbReference>
<evidence type="ECO:0000313" key="2">
    <source>
        <dbReference type="WBParaSite" id="Pan_g22345.t1"/>
    </source>
</evidence>